<organism evidence="1 2">
    <name type="scientific">Anaerobutyricum soehngenii</name>
    <dbReference type="NCBI Taxonomy" id="105843"/>
    <lineage>
        <taxon>Bacteria</taxon>
        <taxon>Bacillati</taxon>
        <taxon>Bacillota</taxon>
        <taxon>Clostridia</taxon>
        <taxon>Lachnospirales</taxon>
        <taxon>Lachnospiraceae</taxon>
        <taxon>Anaerobutyricum</taxon>
    </lineage>
</organism>
<accession>A0A6N7YB21</accession>
<dbReference type="EMBL" id="VULP01000012">
    <property type="protein sequence ID" value="MSU82207.1"/>
    <property type="molecule type" value="Genomic_DNA"/>
</dbReference>
<reference evidence="1 2" key="1">
    <citation type="submission" date="2019-08" db="EMBL/GenBank/DDBJ databases">
        <title>In-depth cultivation of the pig gut microbiome towards novel bacterial diversity and tailored functional studies.</title>
        <authorList>
            <person name="Wylensek D."/>
            <person name="Hitch T.C.A."/>
            <person name="Clavel T."/>
        </authorList>
    </citation>
    <scope>NUCLEOTIDE SEQUENCE [LARGE SCALE GENOMIC DNA]</scope>
    <source>
        <strain evidence="1 2">BSM-383-APC-4H</strain>
    </source>
</reference>
<dbReference type="RefSeq" id="WP_154433157.1">
    <property type="nucleotide sequence ID" value="NZ_VULP01000012.1"/>
</dbReference>
<name>A0A6N7YB21_9FIRM</name>
<proteinExistence type="predicted"/>
<dbReference type="AlphaFoldDB" id="A0A6N7YB21"/>
<sequence>MMASAYAKLIYMPRPVSNRRKMDVGHRAKQFAPFAALRGFEESVRKKEILYEPRKELSEEKKQELDRKLQYLSTGMWIQATYFVESMEFPGKGKHCTIEGTVEFFDLQIHLRIGDTEIPISDITDLSGNVFEILEEPC</sequence>
<evidence type="ECO:0000313" key="1">
    <source>
        <dbReference type="EMBL" id="MSU82207.1"/>
    </source>
</evidence>
<protein>
    <submittedName>
        <fullName evidence="1">YolD-like family protein</fullName>
    </submittedName>
</protein>
<comment type="caution">
    <text evidence="1">The sequence shown here is derived from an EMBL/GenBank/DDBJ whole genome shotgun (WGS) entry which is preliminary data.</text>
</comment>
<dbReference type="Proteomes" id="UP000433359">
    <property type="component" value="Unassembled WGS sequence"/>
</dbReference>
<evidence type="ECO:0000313" key="2">
    <source>
        <dbReference type="Proteomes" id="UP000433359"/>
    </source>
</evidence>
<gene>
    <name evidence="1" type="ORF">FYJ25_07530</name>
</gene>